<dbReference type="InterPro" id="IPR011042">
    <property type="entry name" value="6-blade_b-propeller_TolB-like"/>
</dbReference>
<dbReference type="SUPFAM" id="SSF82171">
    <property type="entry name" value="DPP6 N-terminal domain-like"/>
    <property type="match status" value="1"/>
</dbReference>
<dbReference type="Proteomes" id="UP000014480">
    <property type="component" value="Unassembled WGS sequence"/>
</dbReference>
<dbReference type="InterPro" id="IPR050585">
    <property type="entry name" value="Xaa-Pro_dipeptidyl-ppase/CocE"/>
</dbReference>
<gene>
    <name evidence="2" type="primary">yuxL</name>
    <name evidence="2" type="ORF">Cob_v007804</name>
</gene>
<proteinExistence type="predicted"/>
<dbReference type="GO" id="GO:0008236">
    <property type="term" value="F:serine-type peptidase activity"/>
    <property type="evidence" value="ECO:0007669"/>
    <property type="project" value="InterPro"/>
</dbReference>
<sequence length="682" mass="74227">MFGPACPTSFNPSLTVTHVLSNIPSRLRTKFSSTHCQGPTKMVTKSVAPYGDWDSPITAATVTSKSWSVSAPRVQGATRRAFFNESKDGRSSIVEITKDGLEDVLPPAYSASNSVYEYGGAPYAVTSGGPIIFSNYDNTVKILDPDTREVKDLTGHPSLRYSDFHANPCGPWVLAVEEDHEIDTPAGVKNYIVAINADSGEVKRVVTGADFYYTPQFSEDGKRLTWMGWDQPELPFSAAKIFVADWTSSATVENAVLVAGKNREGAAEPRWGPDGSLFVCIEVAGFRQLHRLRPNEHTPSQVSLSGLENAEIGEIRWAQGSHTYAPLSAKHVVAAAIVFGQAKLVLIDLETNKWELIGPPNLCAIAFDSLARLSDTSVLVIGEQSTVPSALYKIETSTNETQTIRTTTDEVLEEKLFSKPELVKFTSKGSPSRTIYSTLWMPRNPAFVAPEGALPPLVISSHGGPTGYTGSGLKLRTQYFTARGYAYLALNYTGSTGHGREYREALFRNWGIVDADDAAEVAAHLVSAGRVGKVGVVGASAGGYNVLQALVRHPRTFDAGFCVCGVSDVKKLGESTHKLESEYMGALVLDPGMTDDEKEARYRDRSPLFHADKIESPLFLLHGVADTVVPIEQARLVYEAVKDKGGEVHIREVPGEGHMFSKPGSSAIWLSEEEAWWRKHLL</sequence>
<dbReference type="GO" id="GO:0006508">
    <property type="term" value="P:proteolysis"/>
    <property type="evidence" value="ECO:0007669"/>
    <property type="project" value="InterPro"/>
</dbReference>
<dbReference type="SUPFAM" id="SSF53474">
    <property type="entry name" value="alpha/beta-Hydrolases"/>
    <property type="match status" value="1"/>
</dbReference>
<name>A0A484FPM8_COLOR</name>
<comment type="caution">
    <text evidence="2">The sequence shown here is derived from an EMBL/GenBank/DDBJ whole genome shotgun (WGS) entry which is preliminary data.</text>
</comment>
<protein>
    <submittedName>
        <fullName evidence="2">Peptidase YuxL</fullName>
    </submittedName>
</protein>
<dbReference type="InterPro" id="IPR029058">
    <property type="entry name" value="AB_hydrolase_fold"/>
</dbReference>
<dbReference type="EMBL" id="AMCV02000020">
    <property type="protein sequence ID" value="TDZ19454.1"/>
    <property type="molecule type" value="Genomic_DNA"/>
</dbReference>
<feature type="domain" description="Peptidase S9 prolyl oligopeptidase catalytic" evidence="1">
    <location>
        <begin position="474"/>
        <end position="681"/>
    </location>
</feature>
<dbReference type="Gene3D" id="3.40.50.1820">
    <property type="entry name" value="alpha/beta hydrolase"/>
    <property type="match status" value="1"/>
</dbReference>
<dbReference type="STRING" id="1213857.A0A484FPM8"/>
<dbReference type="InterPro" id="IPR001375">
    <property type="entry name" value="Peptidase_S9_cat"/>
</dbReference>
<dbReference type="OrthoDB" id="43744at2759"/>
<reference evidence="3" key="2">
    <citation type="journal article" date="2019" name="Mol. Plant Microbe Interact.">
        <title>Genome sequence resources for four phytopathogenic fungi from the Colletotrichum orbiculare species complex.</title>
        <authorList>
            <person name="Gan P."/>
            <person name="Tsushima A."/>
            <person name="Narusaka M."/>
            <person name="Narusaka Y."/>
            <person name="Takano Y."/>
            <person name="Kubo Y."/>
            <person name="Shirasu K."/>
        </authorList>
    </citation>
    <scope>GENOME REANNOTATION</scope>
    <source>
        <strain evidence="3">104-T / ATCC 96160 / CBS 514.97 / LARS 414 / MAFF 240422</strain>
    </source>
</reference>
<dbReference type="Pfam" id="PF00326">
    <property type="entry name" value="Peptidase_S9"/>
    <property type="match status" value="1"/>
</dbReference>
<reference evidence="3" key="1">
    <citation type="journal article" date="2013" name="New Phytol.">
        <title>Comparative genomic and transcriptomic analyses reveal the hemibiotrophic stage shift of Colletotrichum fungi.</title>
        <authorList>
            <person name="Gan P."/>
            <person name="Ikeda K."/>
            <person name="Irieda H."/>
            <person name="Narusaka M."/>
            <person name="O'Connell R.J."/>
            <person name="Narusaka Y."/>
            <person name="Takano Y."/>
            <person name="Kubo Y."/>
            <person name="Shirasu K."/>
        </authorList>
    </citation>
    <scope>NUCLEOTIDE SEQUENCE [LARGE SCALE GENOMIC DNA]</scope>
    <source>
        <strain evidence="3">104-T / ATCC 96160 / CBS 514.97 / LARS 414 / MAFF 240422</strain>
    </source>
</reference>
<dbReference type="PANTHER" id="PTHR43056:SF5">
    <property type="entry name" value="PEPTIDASE S9 PROLYL OLIGOPEPTIDASE CATALYTIC DOMAIN-CONTAINING PROTEIN"/>
    <property type="match status" value="1"/>
</dbReference>
<accession>A0A484FPM8</accession>
<dbReference type="Gene3D" id="2.120.10.30">
    <property type="entry name" value="TolB, C-terminal domain"/>
    <property type="match status" value="1"/>
</dbReference>
<evidence type="ECO:0000259" key="1">
    <source>
        <dbReference type="Pfam" id="PF00326"/>
    </source>
</evidence>
<dbReference type="PANTHER" id="PTHR43056">
    <property type="entry name" value="PEPTIDASE S9 PROLYL OLIGOPEPTIDASE"/>
    <property type="match status" value="1"/>
</dbReference>
<evidence type="ECO:0000313" key="2">
    <source>
        <dbReference type="EMBL" id="TDZ19454.1"/>
    </source>
</evidence>
<evidence type="ECO:0000313" key="3">
    <source>
        <dbReference type="Proteomes" id="UP000014480"/>
    </source>
</evidence>
<dbReference type="AlphaFoldDB" id="A0A484FPM8"/>
<keyword evidence="3" id="KW-1185">Reference proteome</keyword>
<organism evidence="2 3">
    <name type="scientific">Colletotrichum orbiculare (strain 104-T / ATCC 96160 / CBS 514.97 / LARS 414 / MAFF 240422)</name>
    <name type="common">Cucumber anthracnose fungus</name>
    <name type="synonym">Colletotrichum lagenarium</name>
    <dbReference type="NCBI Taxonomy" id="1213857"/>
    <lineage>
        <taxon>Eukaryota</taxon>
        <taxon>Fungi</taxon>
        <taxon>Dikarya</taxon>
        <taxon>Ascomycota</taxon>
        <taxon>Pezizomycotina</taxon>
        <taxon>Sordariomycetes</taxon>
        <taxon>Hypocreomycetidae</taxon>
        <taxon>Glomerellales</taxon>
        <taxon>Glomerellaceae</taxon>
        <taxon>Colletotrichum</taxon>
        <taxon>Colletotrichum orbiculare species complex</taxon>
    </lineage>
</organism>